<dbReference type="Pfam" id="PF02754">
    <property type="entry name" value="CCG"/>
    <property type="match status" value="1"/>
</dbReference>
<evidence type="ECO:0000256" key="8">
    <source>
        <dbReference type="SAM" id="MobiDB-lite"/>
    </source>
</evidence>
<dbReference type="InterPro" id="IPR006094">
    <property type="entry name" value="Oxid_FAD_bind_N"/>
</dbReference>
<evidence type="ECO:0000256" key="4">
    <source>
        <dbReference type="ARBA" id="ARBA00022827"/>
    </source>
</evidence>
<dbReference type="Proteomes" id="UP000199207">
    <property type="component" value="Unassembled WGS sequence"/>
</dbReference>
<dbReference type="GO" id="GO:0046872">
    <property type="term" value="F:metal ion binding"/>
    <property type="evidence" value="ECO:0007669"/>
    <property type="project" value="UniProtKB-KW"/>
</dbReference>
<proteinExistence type="predicted"/>
<evidence type="ECO:0000259" key="9">
    <source>
        <dbReference type="PROSITE" id="PS51379"/>
    </source>
</evidence>
<dbReference type="PROSITE" id="PS51387">
    <property type="entry name" value="FAD_PCMH"/>
    <property type="match status" value="1"/>
</dbReference>
<dbReference type="InterPro" id="IPR016171">
    <property type="entry name" value="Vanillyl_alc_oxidase_C-sub2"/>
</dbReference>
<dbReference type="InterPro" id="IPR016164">
    <property type="entry name" value="FAD-linked_Oxase-like_C"/>
</dbReference>
<dbReference type="InterPro" id="IPR004113">
    <property type="entry name" value="FAD-bd_oxidored_4_C"/>
</dbReference>
<dbReference type="Gene3D" id="3.30.70.2740">
    <property type="match status" value="1"/>
</dbReference>
<dbReference type="PANTHER" id="PTHR11748">
    <property type="entry name" value="D-LACTATE DEHYDROGENASE"/>
    <property type="match status" value="1"/>
</dbReference>
<dbReference type="Pfam" id="PF13183">
    <property type="entry name" value="Fer4_8"/>
    <property type="match status" value="1"/>
</dbReference>
<gene>
    <name evidence="11" type="ORF">SAMN05421773_101642</name>
</gene>
<dbReference type="Pfam" id="PF02913">
    <property type="entry name" value="FAD-oxidase_C"/>
    <property type="match status" value="1"/>
</dbReference>
<dbReference type="RefSeq" id="WP_093837018.1">
    <property type="nucleotide sequence ID" value="NZ_FOLM01000001.1"/>
</dbReference>
<dbReference type="STRING" id="910347.SAMN05421773_101642"/>
<reference evidence="11 12" key="1">
    <citation type="submission" date="2016-10" db="EMBL/GenBank/DDBJ databases">
        <authorList>
            <person name="de Groot N.N."/>
        </authorList>
    </citation>
    <scope>NUCLEOTIDE SEQUENCE [LARGE SCALE GENOMIC DNA]</scope>
    <source>
        <strain evidence="11 12">CGMCC 4.5739</strain>
    </source>
</reference>
<dbReference type="Gene3D" id="1.10.45.10">
    <property type="entry name" value="Vanillyl-alcohol Oxidase, Chain A, domain 4"/>
    <property type="match status" value="1"/>
</dbReference>
<accession>A0A1I1F9U2</accession>
<evidence type="ECO:0000259" key="10">
    <source>
        <dbReference type="PROSITE" id="PS51387"/>
    </source>
</evidence>
<dbReference type="SUPFAM" id="SSF56176">
    <property type="entry name" value="FAD-binding/transporter-associated domain-like"/>
    <property type="match status" value="1"/>
</dbReference>
<dbReference type="PROSITE" id="PS00198">
    <property type="entry name" value="4FE4S_FER_1"/>
    <property type="match status" value="1"/>
</dbReference>
<dbReference type="EMBL" id="FOLM01000001">
    <property type="protein sequence ID" value="SFB95722.1"/>
    <property type="molecule type" value="Genomic_DNA"/>
</dbReference>
<evidence type="ECO:0000313" key="12">
    <source>
        <dbReference type="Proteomes" id="UP000199207"/>
    </source>
</evidence>
<keyword evidence="2" id="KW-0285">Flavoprotein</keyword>
<dbReference type="SUPFAM" id="SSF46548">
    <property type="entry name" value="alpha-helical ferredoxin"/>
    <property type="match status" value="1"/>
</dbReference>
<evidence type="ECO:0000256" key="5">
    <source>
        <dbReference type="ARBA" id="ARBA00023002"/>
    </source>
</evidence>
<dbReference type="GO" id="GO:1903457">
    <property type="term" value="P:lactate catabolic process"/>
    <property type="evidence" value="ECO:0007669"/>
    <property type="project" value="TreeGrafter"/>
</dbReference>
<feature type="compositionally biased region" description="Basic residues" evidence="8">
    <location>
        <begin position="1"/>
        <end position="10"/>
    </location>
</feature>
<dbReference type="PANTHER" id="PTHR11748:SF119">
    <property type="entry name" value="D-2-HYDROXYGLUTARATE DEHYDROGENASE"/>
    <property type="match status" value="1"/>
</dbReference>
<dbReference type="AlphaFoldDB" id="A0A1I1F9U2"/>
<comment type="cofactor">
    <cofactor evidence="1">
        <name>FAD</name>
        <dbReference type="ChEBI" id="CHEBI:57692"/>
    </cofactor>
</comment>
<dbReference type="PROSITE" id="PS51379">
    <property type="entry name" value="4FE4S_FER_2"/>
    <property type="match status" value="1"/>
</dbReference>
<evidence type="ECO:0000256" key="6">
    <source>
        <dbReference type="ARBA" id="ARBA00023004"/>
    </source>
</evidence>
<evidence type="ECO:0000256" key="7">
    <source>
        <dbReference type="ARBA" id="ARBA00023014"/>
    </source>
</evidence>
<dbReference type="OrthoDB" id="9770306at2"/>
<dbReference type="GO" id="GO:0004458">
    <property type="term" value="F:D-lactate dehydrogenase (cytochrome) activity"/>
    <property type="evidence" value="ECO:0007669"/>
    <property type="project" value="TreeGrafter"/>
</dbReference>
<organism evidence="11 12">
    <name type="scientific">Streptomyces aidingensis</name>
    <dbReference type="NCBI Taxonomy" id="910347"/>
    <lineage>
        <taxon>Bacteria</taxon>
        <taxon>Bacillati</taxon>
        <taxon>Actinomycetota</taxon>
        <taxon>Actinomycetes</taxon>
        <taxon>Kitasatosporales</taxon>
        <taxon>Streptomycetaceae</taxon>
        <taxon>Streptomyces</taxon>
    </lineage>
</organism>
<dbReference type="GO" id="GO:0008720">
    <property type="term" value="F:D-lactate dehydrogenase (NAD+) activity"/>
    <property type="evidence" value="ECO:0007669"/>
    <property type="project" value="TreeGrafter"/>
</dbReference>
<dbReference type="GO" id="GO:0051536">
    <property type="term" value="F:iron-sulfur cluster binding"/>
    <property type="evidence" value="ECO:0007669"/>
    <property type="project" value="UniProtKB-KW"/>
</dbReference>
<dbReference type="Gene3D" id="3.30.43.10">
    <property type="entry name" value="Uridine Diphospho-n-acetylenolpyruvylglucosamine Reductase, domain 2"/>
    <property type="match status" value="1"/>
</dbReference>
<keyword evidence="4" id="KW-0274">FAD</keyword>
<dbReference type="InterPro" id="IPR017896">
    <property type="entry name" value="4Fe4S_Fe-S-bd"/>
</dbReference>
<dbReference type="Gene3D" id="3.30.465.10">
    <property type="match status" value="1"/>
</dbReference>
<keyword evidence="5" id="KW-0560">Oxidoreductase</keyword>
<dbReference type="SUPFAM" id="SSF55103">
    <property type="entry name" value="FAD-linked oxidases, C-terminal domain"/>
    <property type="match status" value="1"/>
</dbReference>
<protein>
    <submittedName>
        <fullName evidence="11">FAD/FMN-containing dehydrogenase</fullName>
    </submittedName>
</protein>
<keyword evidence="3" id="KW-0479">Metal-binding</keyword>
<evidence type="ECO:0000313" key="11">
    <source>
        <dbReference type="EMBL" id="SFB95722.1"/>
    </source>
</evidence>
<evidence type="ECO:0000256" key="3">
    <source>
        <dbReference type="ARBA" id="ARBA00022723"/>
    </source>
</evidence>
<feature type="region of interest" description="Disordered" evidence="8">
    <location>
        <begin position="999"/>
        <end position="1019"/>
    </location>
</feature>
<evidence type="ECO:0000256" key="1">
    <source>
        <dbReference type="ARBA" id="ARBA00001974"/>
    </source>
</evidence>
<name>A0A1I1F9U2_9ACTN</name>
<dbReference type="GO" id="GO:0071949">
    <property type="term" value="F:FAD binding"/>
    <property type="evidence" value="ECO:0007669"/>
    <property type="project" value="InterPro"/>
</dbReference>
<dbReference type="InterPro" id="IPR016169">
    <property type="entry name" value="FAD-bd_PCMH_sub2"/>
</dbReference>
<sequence>MPGTPRHRTVPARTEPRLPGGMSAAERINVRGLEDRLRRHVSGEVRFDDGSRALYATDASNFRQEPVGVVIPRTTDDVVATVEACRAYRAPLVSRGCGTSLSGETVNFAVVIDFSKYLDATPGIDAERRTAHCLPGVVCDELKSAAARHGLTWGPDPSTHAYCTIGGMLGNNSCGIHSVMSEFYGGGPRTSDNVESLEVLTYDGLRMTVGRTGEAELERIIAEGGRRGEIYRRLRDLRDTYADLIRSRMPRIPRRVSGYNLDELLPENGFNVARALVGTEGTCVTVLGATLSLMPDPPVRTTVALGYPDIATAADESRRVMRHRPLSCEALDDLLIEDERQSQMHLKELELLPGGSGWLLVEFGGDTREEAERRARRMLDDLREGGTPPVDARLYDDPAQARGMWEIREAGLGATAFPPHGNDHWPGWEDSAVPPERIGDYLRDLKRLYARHGRRGAVYGHIGQGCVHTRIDFDLYTAEGVAGYRRFLTDAAGLVASYGGSLSGEHGDGQQRAELLPRMYGEELVEAFREFKRIWDPEWKMNPGKVVDPYPVDGDLRLGPEWHPLPLDTHFGYPEDGGSVAHAAVRCVGVGRCREPGKQGTMCPSFQVLREEKHTTRGRARLFFEMLRGDIATGGTRDRDLFDAMELCLSCKGCTHDCPVNVDIPTLKAEFLAKYYAGRLRPRSAYAMGWIMYAARAASLMPSVANLAGQAPLLSRAMKLAGGVARERRVPAFAATTFRRWFARHRPAHPGGPPVMLYPDTFTDHFSPVTGIAAVRVLEDAGFRVRLPESWVCCGRPLYDYGFLGMARRFLRRNLEVLRPALEEGVPVIGLEPSCLAVFRDELGKMMPGDPAAGRLASLAQDLGSFLGEHADGWEPPRLSGRALVHGHCHHKNTPGGMGGEFGLLDRTGLEYEVPDPGCCGMAGSFGFEHGERYELSLGVGEQALLPAVRDADPDTLLIADGFSCQEQIMQSTDRRALHLAQVLALALDRAPDGAGAPGAVSFGPYPERLTGTGPAGPASPWRGAALTAAAGAAGAAGLLLAAGRRRGGPA</sequence>
<dbReference type="Pfam" id="PF01565">
    <property type="entry name" value="FAD_binding_4"/>
    <property type="match status" value="1"/>
</dbReference>
<keyword evidence="7" id="KW-0411">Iron-sulfur</keyword>
<dbReference type="InterPro" id="IPR016167">
    <property type="entry name" value="FAD-bd_PCMH_sub1"/>
</dbReference>
<dbReference type="InterPro" id="IPR004017">
    <property type="entry name" value="Cys_rich_dom"/>
</dbReference>
<evidence type="ECO:0000256" key="2">
    <source>
        <dbReference type="ARBA" id="ARBA00022630"/>
    </source>
</evidence>
<dbReference type="InterPro" id="IPR017900">
    <property type="entry name" value="4Fe4S_Fe_S_CS"/>
</dbReference>
<dbReference type="InterPro" id="IPR016166">
    <property type="entry name" value="FAD-bd_PCMH"/>
</dbReference>
<feature type="region of interest" description="Disordered" evidence="8">
    <location>
        <begin position="1"/>
        <end position="21"/>
    </location>
</feature>
<keyword evidence="12" id="KW-1185">Reference proteome</keyword>
<feature type="domain" description="4Fe-4S ferredoxin-type" evidence="9">
    <location>
        <begin position="638"/>
        <end position="670"/>
    </location>
</feature>
<feature type="domain" description="FAD-binding PCMH-type" evidence="10">
    <location>
        <begin position="62"/>
        <end position="296"/>
    </location>
</feature>
<keyword evidence="6" id="KW-0408">Iron</keyword>
<dbReference type="InterPro" id="IPR036318">
    <property type="entry name" value="FAD-bd_PCMH-like_sf"/>
</dbReference>